<evidence type="ECO:0000256" key="2">
    <source>
        <dbReference type="ARBA" id="ARBA00022908"/>
    </source>
</evidence>
<comment type="similarity">
    <text evidence="1">Belongs to the 'phage' integrase family.</text>
</comment>
<dbReference type="InterPro" id="IPR013762">
    <property type="entry name" value="Integrase-like_cat_sf"/>
</dbReference>
<dbReference type="Pfam" id="PF00589">
    <property type="entry name" value="Phage_integrase"/>
    <property type="match status" value="1"/>
</dbReference>
<evidence type="ECO:0000256" key="4">
    <source>
        <dbReference type="ARBA" id="ARBA00023172"/>
    </source>
</evidence>
<keyword evidence="7" id="KW-1185">Reference proteome</keyword>
<evidence type="ECO:0000313" key="6">
    <source>
        <dbReference type="EMBL" id="MBG6286279.1"/>
    </source>
</evidence>
<organism evidence="6 7">
    <name type="scientific">Pseudomonas nitroreducens</name>
    <dbReference type="NCBI Taxonomy" id="46680"/>
    <lineage>
        <taxon>Bacteria</taxon>
        <taxon>Pseudomonadati</taxon>
        <taxon>Pseudomonadota</taxon>
        <taxon>Gammaproteobacteria</taxon>
        <taxon>Pseudomonadales</taxon>
        <taxon>Pseudomonadaceae</taxon>
        <taxon>Pseudomonas</taxon>
    </lineage>
</organism>
<protein>
    <submittedName>
        <fullName evidence="6">Site-specific integrase</fullName>
    </submittedName>
</protein>
<dbReference type="InterPro" id="IPR002104">
    <property type="entry name" value="Integrase_catalytic"/>
</dbReference>
<dbReference type="Gene3D" id="1.10.443.10">
    <property type="entry name" value="Intergrase catalytic core"/>
    <property type="match status" value="1"/>
</dbReference>
<proteinExistence type="inferred from homology"/>
<sequence>MNSILKLSHREYRQFVGNGTGVKATLPVVVTDDGVLESFAHYMYLHRRKSRTWQDAATLSVQLLLEFAAVHHNSFSKPSILFKEFAESLFSGTINEFTDPSNLWWSPRRPEDASRIINHLTNFSDWLGRIREDEGAQLNPWRKATYHEERMNWAAYSHRRDNAFLSHLWGQNRRQQESRTVRSITLPIERLTPAKTFQDSKFKDLLQTGFFKSSLNHYDCAQLRNVLITILMHYGGLRLSEALSLWVQDVTFENGETVVRIYHPEHGTTEDGRLRSAYLMERYGLQPRNSLVKSTDPLFLGWKNCLITDPERNCFEVIFYPQIMGKYFSKLWLDYQLLQRTAPKEGHDHPYAFTNKYGQPYSHRMFRKAHKKAILRIGLEYGKLQGTTPHGHRHAYGQRLAQDGASALLIKISMHHKSIESAAIYTQPTAKQVRNCIKEMEERLLNRYGEDVFDSEESADGEA</sequence>
<evidence type="ECO:0000313" key="7">
    <source>
        <dbReference type="Proteomes" id="UP000608450"/>
    </source>
</evidence>
<dbReference type="InterPro" id="IPR050090">
    <property type="entry name" value="Tyrosine_recombinase_XerCD"/>
</dbReference>
<dbReference type="NCBIfam" id="NF040693">
    <property type="entry name" value="recomb_GmtY"/>
    <property type="match status" value="1"/>
</dbReference>
<dbReference type="Proteomes" id="UP000608450">
    <property type="component" value="Unassembled WGS sequence"/>
</dbReference>
<keyword evidence="2" id="KW-0229">DNA integration</keyword>
<keyword evidence="4" id="KW-0233">DNA recombination</keyword>
<dbReference type="PANTHER" id="PTHR30349">
    <property type="entry name" value="PHAGE INTEGRASE-RELATED"/>
    <property type="match status" value="1"/>
</dbReference>
<reference evidence="6 7" key="1">
    <citation type="submission" date="2020-11" db="EMBL/GenBank/DDBJ databases">
        <title>Enhanced detection system for hospital associated transmission using whole genome sequencing surveillance.</title>
        <authorList>
            <person name="Harrison L.H."/>
            <person name="Van Tyne D."/>
            <person name="Marsh J.W."/>
            <person name="Griffith M.P."/>
            <person name="Snyder D.J."/>
            <person name="Cooper V.S."/>
            <person name="Mustapha M."/>
        </authorList>
    </citation>
    <scope>NUCLEOTIDE SEQUENCE [LARGE SCALE GENOMIC DNA]</scope>
    <source>
        <strain evidence="6 7">PSA00705</strain>
    </source>
</reference>
<evidence type="ECO:0000259" key="5">
    <source>
        <dbReference type="PROSITE" id="PS51898"/>
    </source>
</evidence>
<evidence type="ECO:0000256" key="1">
    <source>
        <dbReference type="ARBA" id="ARBA00008857"/>
    </source>
</evidence>
<feature type="domain" description="Tyr recombinase" evidence="5">
    <location>
        <begin position="190"/>
        <end position="438"/>
    </location>
</feature>
<dbReference type="PANTHER" id="PTHR30349:SF41">
    <property type="entry name" value="INTEGRASE_RECOMBINASE PROTEIN MJ0367-RELATED"/>
    <property type="match status" value="1"/>
</dbReference>
<accession>A0ABS0KDX4</accession>
<name>A0ABS0KDX4_PSENT</name>
<comment type="caution">
    <text evidence="6">The sequence shown here is derived from an EMBL/GenBank/DDBJ whole genome shotgun (WGS) entry which is preliminary data.</text>
</comment>
<dbReference type="CDD" id="cd00397">
    <property type="entry name" value="DNA_BRE_C"/>
    <property type="match status" value="1"/>
</dbReference>
<dbReference type="RefSeq" id="WP_170859041.1">
    <property type="nucleotide sequence ID" value="NZ_CAMIIC010000003.1"/>
</dbReference>
<keyword evidence="3" id="KW-0238">DNA-binding</keyword>
<dbReference type="PROSITE" id="PS51898">
    <property type="entry name" value="TYR_RECOMBINASE"/>
    <property type="match status" value="1"/>
</dbReference>
<gene>
    <name evidence="6" type="ORF">I5I61_02365</name>
</gene>
<dbReference type="EMBL" id="JADTFC010000003">
    <property type="protein sequence ID" value="MBG6286279.1"/>
    <property type="molecule type" value="Genomic_DNA"/>
</dbReference>
<dbReference type="InterPro" id="IPR011010">
    <property type="entry name" value="DNA_brk_join_enz"/>
</dbReference>
<evidence type="ECO:0000256" key="3">
    <source>
        <dbReference type="ARBA" id="ARBA00023125"/>
    </source>
</evidence>
<dbReference type="SUPFAM" id="SSF56349">
    <property type="entry name" value="DNA breaking-rejoining enzymes"/>
    <property type="match status" value="1"/>
</dbReference>